<dbReference type="AlphaFoldDB" id="A0A1H0ZIK9"/>
<evidence type="ECO:0000256" key="1">
    <source>
        <dbReference type="SAM" id="Coils"/>
    </source>
</evidence>
<dbReference type="EMBL" id="FNJW01000008">
    <property type="protein sequence ID" value="SDQ27177.1"/>
    <property type="molecule type" value="Genomic_DNA"/>
</dbReference>
<name>A0A1H0ZIK9_9LACT</name>
<gene>
    <name evidence="2" type="ORF">SAMN04487752_1538</name>
</gene>
<accession>A0A1H0ZIK9</accession>
<keyword evidence="1" id="KW-0175">Coiled coil</keyword>
<feature type="coiled-coil region" evidence="1">
    <location>
        <begin position="261"/>
        <end position="292"/>
    </location>
</feature>
<evidence type="ECO:0000313" key="3">
    <source>
        <dbReference type="Proteomes" id="UP000199481"/>
    </source>
</evidence>
<protein>
    <submittedName>
        <fullName evidence="2">Uncharacterized protein</fullName>
    </submittedName>
</protein>
<keyword evidence="3" id="KW-1185">Reference proteome</keyword>
<sequence>MIEHYEALQAKLKSLLKKEESSTIRFEENTLRYESAKTTFDKESEDIEKLQTESLSTFMKRLIGSYEKKLDKEIQEQLTAKIELDLSLALMLESREDLADVQSTINQTRAELNQLKELLYRQDSDFREKISTEELKRVHLKQELIEIEEASAAGEKVLNGIDIALEDLDSADSFSTWDMFTDSSFIIDMMKYDKIDKAEAKMNHLEQLLGRYAKELKDVSLDTYLSYEKFSGMGKTFDVFFDNIFSDWDTKDKIGRNIEMLENLGTTIKELQNKLETNKEEILKQIEESEILY</sequence>
<reference evidence="3" key="1">
    <citation type="submission" date="2016-10" db="EMBL/GenBank/DDBJ databases">
        <authorList>
            <person name="Varghese N."/>
            <person name="Submissions S."/>
        </authorList>
    </citation>
    <scope>NUCLEOTIDE SEQUENCE [LARGE SCALE GENOMIC DNA]</scope>
    <source>
        <strain evidence="3">MPL-11</strain>
    </source>
</reference>
<evidence type="ECO:0000313" key="2">
    <source>
        <dbReference type="EMBL" id="SDQ27177.1"/>
    </source>
</evidence>
<dbReference type="RefSeq" id="WP_226776558.1">
    <property type="nucleotide sequence ID" value="NZ_CP084916.1"/>
</dbReference>
<organism evidence="2 3">
    <name type="scientific">Carnobacterium viridans</name>
    <dbReference type="NCBI Taxonomy" id="174587"/>
    <lineage>
        <taxon>Bacteria</taxon>
        <taxon>Bacillati</taxon>
        <taxon>Bacillota</taxon>
        <taxon>Bacilli</taxon>
        <taxon>Lactobacillales</taxon>
        <taxon>Carnobacteriaceae</taxon>
        <taxon>Carnobacterium</taxon>
    </lineage>
</organism>
<dbReference type="Proteomes" id="UP000199481">
    <property type="component" value="Unassembled WGS sequence"/>
</dbReference>
<proteinExistence type="predicted"/>